<dbReference type="Proteomes" id="UP000249341">
    <property type="component" value="Unassembled WGS sequence"/>
</dbReference>
<name>A0A327ZIN8_9ACTN</name>
<accession>A0A327ZIN8</accession>
<organism evidence="1 2">
    <name type="scientific">Actinoplanes lutulentus</name>
    <dbReference type="NCBI Taxonomy" id="1287878"/>
    <lineage>
        <taxon>Bacteria</taxon>
        <taxon>Bacillati</taxon>
        <taxon>Actinomycetota</taxon>
        <taxon>Actinomycetes</taxon>
        <taxon>Micromonosporales</taxon>
        <taxon>Micromonosporaceae</taxon>
        <taxon>Actinoplanes</taxon>
    </lineage>
</organism>
<dbReference type="OrthoDB" id="5119642at2"/>
<comment type="caution">
    <text evidence="1">The sequence shown here is derived from an EMBL/GenBank/DDBJ whole genome shotgun (WGS) entry which is preliminary data.</text>
</comment>
<keyword evidence="2" id="KW-1185">Reference proteome</keyword>
<evidence type="ECO:0000313" key="2">
    <source>
        <dbReference type="Proteomes" id="UP000249341"/>
    </source>
</evidence>
<protein>
    <recommendedName>
        <fullName evidence="3">AlpA family transcriptional regulator</fullName>
    </recommendedName>
</protein>
<dbReference type="AlphaFoldDB" id="A0A327ZIN8"/>
<sequence>MKDDTTQVLPYLFTLFVGGIDLASETTVARLLDDGNIEVYPAVIGGKPLLTYRIAAENSYDAVLDAVGRLCCAFPNVQILRVEPDLVNITDIAARTGRPRETIRAWALGTRGKKDFPLPVSVVGDGIRIWDWTSINSWLRRNELNGYDEDNLLTREEIDELNVMLVRKLCGNTGKAFQQSRPMSESSTVKLRKPSIIKAAGVTYPKSVLSGSGA</sequence>
<reference evidence="1 2" key="1">
    <citation type="submission" date="2018-06" db="EMBL/GenBank/DDBJ databases">
        <title>Genomic Encyclopedia of Type Strains, Phase III (KMG-III): the genomes of soil and plant-associated and newly described type strains.</title>
        <authorList>
            <person name="Whitman W."/>
        </authorList>
    </citation>
    <scope>NUCLEOTIDE SEQUENCE [LARGE SCALE GENOMIC DNA]</scope>
    <source>
        <strain evidence="1 2">CGMCC 4.7090</strain>
    </source>
</reference>
<evidence type="ECO:0000313" key="1">
    <source>
        <dbReference type="EMBL" id="RAK40518.1"/>
    </source>
</evidence>
<evidence type="ECO:0008006" key="3">
    <source>
        <dbReference type="Google" id="ProtNLM"/>
    </source>
</evidence>
<dbReference type="EMBL" id="QLMJ01000003">
    <property type="protein sequence ID" value="RAK40518.1"/>
    <property type="molecule type" value="Genomic_DNA"/>
</dbReference>
<dbReference type="RefSeq" id="WP_146616751.1">
    <property type="nucleotide sequence ID" value="NZ_JACHWI010000004.1"/>
</dbReference>
<proteinExistence type="predicted"/>
<gene>
    <name evidence="1" type="ORF">B0I29_103556</name>
</gene>